<reference evidence="2 3" key="1">
    <citation type="submission" date="2018-08" db="EMBL/GenBank/DDBJ databases">
        <title>Chitinophagaceae sp. K23C18032701, a novel bacterium isolated from forest soil.</title>
        <authorList>
            <person name="Wang C."/>
        </authorList>
    </citation>
    <scope>NUCLEOTIDE SEQUENCE [LARGE SCALE GENOMIC DNA]</scope>
    <source>
        <strain evidence="2 3">K23C18032701</strain>
    </source>
</reference>
<name>A0A3E1NCT5_9BACT</name>
<dbReference type="EMBL" id="QTJU01000015">
    <property type="protein sequence ID" value="RFM25750.1"/>
    <property type="molecule type" value="Genomic_DNA"/>
</dbReference>
<proteinExistence type="predicted"/>
<gene>
    <name evidence="2" type="ORF">DXN05_23240</name>
</gene>
<evidence type="ECO:0000313" key="2">
    <source>
        <dbReference type="EMBL" id="RFM25750.1"/>
    </source>
</evidence>
<dbReference type="AlphaFoldDB" id="A0A3E1NCT5"/>
<accession>A0A3E1NCT5</accession>
<evidence type="ECO:0000259" key="1">
    <source>
        <dbReference type="Pfam" id="PF05118"/>
    </source>
</evidence>
<keyword evidence="3" id="KW-1185">Reference proteome</keyword>
<dbReference type="Pfam" id="PF05118">
    <property type="entry name" value="Asp_Arg_Hydrox"/>
    <property type="match status" value="1"/>
</dbReference>
<sequence length="202" mass="22349">MPILIRHIIQGNGPPSPFAHPVAAIPCCPKPQISAYADTPLLRQCPAIQQLLAQLQCPLHAVRLMNMQSGAYIKPHRDHDLCFEQGEVRLHFPVFTNSEVVFYAAGTPLHMQAGECWYVNVHQTHSVVNNGSTSRIHLVADCGVNDWVKNWFAAAPLAHQVADTVNTGELLAIIAALRLQRTETSMALAQQLEQQLHQSPIF</sequence>
<dbReference type="Gene3D" id="2.60.120.330">
    <property type="entry name" value="B-lactam Antibiotic, Isopenicillin N Synthase, Chain"/>
    <property type="match status" value="1"/>
</dbReference>
<protein>
    <recommendedName>
        <fullName evidence="1">Aspartyl/asparaginy/proline hydroxylase domain-containing protein</fullName>
    </recommendedName>
</protein>
<comment type="caution">
    <text evidence="2">The sequence shown here is derived from an EMBL/GenBank/DDBJ whole genome shotgun (WGS) entry which is preliminary data.</text>
</comment>
<evidence type="ECO:0000313" key="3">
    <source>
        <dbReference type="Proteomes" id="UP000261284"/>
    </source>
</evidence>
<organism evidence="2 3">
    <name type="scientific">Deminuibacter soli</name>
    <dbReference type="NCBI Taxonomy" id="2291815"/>
    <lineage>
        <taxon>Bacteria</taxon>
        <taxon>Pseudomonadati</taxon>
        <taxon>Bacteroidota</taxon>
        <taxon>Chitinophagia</taxon>
        <taxon>Chitinophagales</taxon>
        <taxon>Chitinophagaceae</taxon>
        <taxon>Deminuibacter</taxon>
    </lineage>
</organism>
<dbReference type="SUPFAM" id="SSF51197">
    <property type="entry name" value="Clavaminate synthase-like"/>
    <property type="match status" value="1"/>
</dbReference>
<feature type="domain" description="Aspartyl/asparaginy/proline hydroxylase" evidence="1">
    <location>
        <begin position="40"/>
        <end position="142"/>
    </location>
</feature>
<dbReference type="InterPro" id="IPR007803">
    <property type="entry name" value="Asp/Arg/Pro-Hydrxlase"/>
</dbReference>
<dbReference type="Proteomes" id="UP000261284">
    <property type="component" value="Unassembled WGS sequence"/>
</dbReference>
<dbReference type="InterPro" id="IPR027443">
    <property type="entry name" value="IPNS-like_sf"/>
</dbReference>